<name>A0A6G1I329_9PEZI</name>
<proteinExistence type="predicted"/>
<evidence type="ECO:0000313" key="3">
    <source>
        <dbReference type="Proteomes" id="UP000799640"/>
    </source>
</evidence>
<sequence>MPAQKSPPSRALSKNHRTHHFLASAPVHNPPPPPSCGANPPRATAGPHSRSVLAARGSLARANH</sequence>
<evidence type="ECO:0000313" key="2">
    <source>
        <dbReference type="EMBL" id="KAF2402479.1"/>
    </source>
</evidence>
<feature type="region of interest" description="Disordered" evidence="1">
    <location>
        <begin position="1"/>
        <end position="64"/>
    </location>
</feature>
<organism evidence="2 3">
    <name type="scientific">Trichodelitschia bisporula</name>
    <dbReference type="NCBI Taxonomy" id="703511"/>
    <lineage>
        <taxon>Eukaryota</taxon>
        <taxon>Fungi</taxon>
        <taxon>Dikarya</taxon>
        <taxon>Ascomycota</taxon>
        <taxon>Pezizomycotina</taxon>
        <taxon>Dothideomycetes</taxon>
        <taxon>Dothideomycetes incertae sedis</taxon>
        <taxon>Phaeotrichales</taxon>
        <taxon>Phaeotrichaceae</taxon>
        <taxon>Trichodelitschia</taxon>
    </lineage>
</organism>
<gene>
    <name evidence="2" type="ORF">EJ06DRAFT_528584</name>
</gene>
<protein>
    <submittedName>
        <fullName evidence="2">Uncharacterized protein</fullName>
    </submittedName>
</protein>
<dbReference type="EMBL" id="ML996691">
    <property type="protein sequence ID" value="KAF2402479.1"/>
    <property type="molecule type" value="Genomic_DNA"/>
</dbReference>
<keyword evidence="3" id="KW-1185">Reference proteome</keyword>
<dbReference type="AlphaFoldDB" id="A0A6G1I329"/>
<accession>A0A6G1I329</accession>
<dbReference type="Proteomes" id="UP000799640">
    <property type="component" value="Unassembled WGS sequence"/>
</dbReference>
<reference evidence="2" key="1">
    <citation type="journal article" date="2020" name="Stud. Mycol.">
        <title>101 Dothideomycetes genomes: a test case for predicting lifestyles and emergence of pathogens.</title>
        <authorList>
            <person name="Haridas S."/>
            <person name="Albert R."/>
            <person name="Binder M."/>
            <person name="Bloem J."/>
            <person name="Labutti K."/>
            <person name="Salamov A."/>
            <person name="Andreopoulos B."/>
            <person name="Baker S."/>
            <person name="Barry K."/>
            <person name="Bills G."/>
            <person name="Bluhm B."/>
            <person name="Cannon C."/>
            <person name="Castanera R."/>
            <person name="Culley D."/>
            <person name="Daum C."/>
            <person name="Ezra D."/>
            <person name="Gonzalez J."/>
            <person name="Henrissat B."/>
            <person name="Kuo A."/>
            <person name="Liang C."/>
            <person name="Lipzen A."/>
            <person name="Lutzoni F."/>
            <person name="Magnuson J."/>
            <person name="Mondo S."/>
            <person name="Nolan M."/>
            <person name="Ohm R."/>
            <person name="Pangilinan J."/>
            <person name="Park H.-J."/>
            <person name="Ramirez L."/>
            <person name="Alfaro M."/>
            <person name="Sun H."/>
            <person name="Tritt A."/>
            <person name="Yoshinaga Y."/>
            <person name="Zwiers L.-H."/>
            <person name="Turgeon B."/>
            <person name="Goodwin S."/>
            <person name="Spatafora J."/>
            <person name="Crous P."/>
            <person name="Grigoriev I."/>
        </authorList>
    </citation>
    <scope>NUCLEOTIDE SEQUENCE</scope>
    <source>
        <strain evidence="2">CBS 262.69</strain>
    </source>
</reference>
<evidence type="ECO:0000256" key="1">
    <source>
        <dbReference type="SAM" id="MobiDB-lite"/>
    </source>
</evidence>